<proteinExistence type="predicted"/>
<dbReference type="AlphaFoldDB" id="A0A0G1HRQ4"/>
<evidence type="ECO:0000313" key="1">
    <source>
        <dbReference type="EMBL" id="KKT49600.1"/>
    </source>
</evidence>
<comment type="caution">
    <text evidence="1">The sequence shown here is derived from an EMBL/GenBank/DDBJ whole genome shotgun (WGS) entry which is preliminary data.</text>
</comment>
<dbReference type="EMBL" id="LCIE01000004">
    <property type="protein sequence ID" value="KKT49600.1"/>
    <property type="molecule type" value="Genomic_DNA"/>
</dbReference>
<name>A0A0G1HRQ4_9BACT</name>
<sequence>MLKPKPSATLHKKYLVPALRLAVYNFPEELAIWALHLAGVKAHSNTRLPSAQTEITILDPNGRPFGNISFESVHGQDKIWVIIDDVTGTSLFIRTIETYLTQVLGVTLPQETK</sequence>
<evidence type="ECO:0000313" key="2">
    <source>
        <dbReference type="Proteomes" id="UP000034172"/>
    </source>
</evidence>
<dbReference type="Proteomes" id="UP000034172">
    <property type="component" value="Unassembled WGS sequence"/>
</dbReference>
<reference evidence="1 2" key="1">
    <citation type="journal article" date="2015" name="Nature">
        <title>rRNA introns, odd ribosomes, and small enigmatic genomes across a large radiation of phyla.</title>
        <authorList>
            <person name="Brown C.T."/>
            <person name="Hug L.A."/>
            <person name="Thomas B.C."/>
            <person name="Sharon I."/>
            <person name="Castelle C.J."/>
            <person name="Singh A."/>
            <person name="Wilkins M.J."/>
            <person name="Williams K.H."/>
            <person name="Banfield J.F."/>
        </authorList>
    </citation>
    <scope>NUCLEOTIDE SEQUENCE [LARGE SCALE GENOMIC DNA]</scope>
</reference>
<gene>
    <name evidence="1" type="ORF">UW41_C0004G0021</name>
</gene>
<dbReference type="STRING" id="1618392.UW41_C0004G0021"/>
<accession>A0A0G1HRQ4</accession>
<protein>
    <submittedName>
        <fullName evidence="1">Uncharacterized protein</fullName>
    </submittedName>
</protein>
<organism evidence="1 2">
    <name type="scientific">Candidatus Collierbacteria bacterium GW2011_GWC2_44_18</name>
    <dbReference type="NCBI Taxonomy" id="1618392"/>
    <lineage>
        <taxon>Bacteria</taxon>
        <taxon>Candidatus Collieribacteriota</taxon>
    </lineage>
</organism>